<dbReference type="Pfam" id="PF03992">
    <property type="entry name" value="ABM"/>
    <property type="match status" value="1"/>
</dbReference>
<dbReference type="InterPro" id="IPR007138">
    <property type="entry name" value="ABM_dom"/>
</dbReference>
<name>A0A5B7ZV42_9BACT</name>
<proteinExistence type="predicted"/>
<dbReference type="OrthoDB" id="964493at2"/>
<organism evidence="2 3">
    <name type="scientific">Hymenobacter jejuensis</name>
    <dbReference type="NCBI Taxonomy" id="2502781"/>
    <lineage>
        <taxon>Bacteria</taxon>
        <taxon>Pseudomonadati</taxon>
        <taxon>Bacteroidota</taxon>
        <taxon>Cytophagia</taxon>
        <taxon>Cytophagales</taxon>
        <taxon>Hymenobacteraceae</taxon>
        <taxon>Hymenobacter</taxon>
    </lineage>
</organism>
<reference evidence="2 3" key="1">
    <citation type="submission" date="2019-06" db="EMBL/GenBank/DDBJ databases">
        <authorList>
            <person name="Srinivasan S."/>
        </authorList>
    </citation>
    <scope>NUCLEOTIDE SEQUENCE [LARGE SCALE GENOMIC DNA]</scope>
    <source>
        <strain evidence="2 3">17J68-5</strain>
    </source>
</reference>
<evidence type="ECO:0000313" key="2">
    <source>
        <dbReference type="EMBL" id="QDA59001.1"/>
    </source>
</evidence>
<dbReference type="KEGG" id="hyj:FHG12_02285"/>
<accession>A0A5B7ZV42</accession>
<dbReference type="RefSeq" id="WP_139514076.1">
    <property type="nucleotide sequence ID" value="NZ_CP040896.1"/>
</dbReference>
<dbReference type="GO" id="GO:0004497">
    <property type="term" value="F:monooxygenase activity"/>
    <property type="evidence" value="ECO:0007669"/>
    <property type="project" value="UniProtKB-KW"/>
</dbReference>
<evidence type="ECO:0000259" key="1">
    <source>
        <dbReference type="PROSITE" id="PS51725"/>
    </source>
</evidence>
<keyword evidence="2" id="KW-0503">Monooxygenase</keyword>
<dbReference type="SUPFAM" id="SSF54909">
    <property type="entry name" value="Dimeric alpha+beta barrel"/>
    <property type="match status" value="1"/>
</dbReference>
<keyword evidence="3" id="KW-1185">Reference proteome</keyword>
<dbReference type="Gene3D" id="3.30.70.100">
    <property type="match status" value="1"/>
</dbReference>
<dbReference type="InterPro" id="IPR050744">
    <property type="entry name" value="AI-2_Isomerase_LsrG"/>
</dbReference>
<dbReference type="PROSITE" id="PS51725">
    <property type="entry name" value="ABM"/>
    <property type="match status" value="1"/>
</dbReference>
<gene>
    <name evidence="2" type="ORF">FHG12_02285</name>
</gene>
<dbReference type="InterPro" id="IPR011008">
    <property type="entry name" value="Dimeric_a/b-barrel"/>
</dbReference>
<dbReference type="EMBL" id="CP040896">
    <property type="protein sequence ID" value="QDA59001.1"/>
    <property type="molecule type" value="Genomic_DNA"/>
</dbReference>
<dbReference type="Proteomes" id="UP000305398">
    <property type="component" value="Chromosome"/>
</dbReference>
<sequence length="102" mass="11587">MITPENVICVAAEWVVQPGQEETVRRLLLQAAVAVREHEPGNLVYLAHQSPDEPSRFFVYEQYADDAALQAHQESTHYQQVVVGQIVPLLAERKVTFYRLLA</sequence>
<dbReference type="AlphaFoldDB" id="A0A5B7ZV42"/>
<feature type="domain" description="ABM" evidence="1">
    <location>
        <begin position="8"/>
        <end position="98"/>
    </location>
</feature>
<dbReference type="PANTHER" id="PTHR33336">
    <property type="entry name" value="QUINOL MONOOXYGENASE YGIN-RELATED"/>
    <property type="match status" value="1"/>
</dbReference>
<keyword evidence="2" id="KW-0560">Oxidoreductase</keyword>
<protein>
    <submittedName>
        <fullName evidence="2">Antibiotic biosynthesis monooxygenase</fullName>
    </submittedName>
</protein>
<dbReference type="PANTHER" id="PTHR33336:SF15">
    <property type="entry name" value="ABM DOMAIN-CONTAINING PROTEIN"/>
    <property type="match status" value="1"/>
</dbReference>
<evidence type="ECO:0000313" key="3">
    <source>
        <dbReference type="Proteomes" id="UP000305398"/>
    </source>
</evidence>